<comment type="caution">
    <text evidence="1">The sequence shown here is derived from an EMBL/GenBank/DDBJ whole genome shotgun (WGS) entry which is preliminary data.</text>
</comment>
<reference evidence="1 2" key="1">
    <citation type="submission" date="2019-08" db="EMBL/GenBank/DDBJ databases">
        <title>Draft genome sequences of two oriental melons (Cucumis melo L. var makuwa).</title>
        <authorList>
            <person name="Kwon S.-Y."/>
        </authorList>
    </citation>
    <scope>NUCLEOTIDE SEQUENCE [LARGE SCALE GENOMIC DNA]</scope>
    <source>
        <strain evidence="2">cv. SW 3</strain>
        <tissue evidence="1">Leaf</tissue>
    </source>
</reference>
<gene>
    <name evidence="1" type="ORF">E6C27_scaffold40G00820</name>
</gene>
<dbReference type="Pfam" id="PF14223">
    <property type="entry name" value="Retrotran_gag_2"/>
    <property type="match status" value="1"/>
</dbReference>
<organism evidence="1 2">
    <name type="scientific">Cucumis melo var. makuwa</name>
    <name type="common">Oriental melon</name>
    <dbReference type="NCBI Taxonomy" id="1194695"/>
    <lineage>
        <taxon>Eukaryota</taxon>
        <taxon>Viridiplantae</taxon>
        <taxon>Streptophyta</taxon>
        <taxon>Embryophyta</taxon>
        <taxon>Tracheophyta</taxon>
        <taxon>Spermatophyta</taxon>
        <taxon>Magnoliopsida</taxon>
        <taxon>eudicotyledons</taxon>
        <taxon>Gunneridae</taxon>
        <taxon>Pentapetalae</taxon>
        <taxon>rosids</taxon>
        <taxon>fabids</taxon>
        <taxon>Cucurbitales</taxon>
        <taxon>Cucurbitaceae</taxon>
        <taxon>Benincaseae</taxon>
        <taxon>Cucumis</taxon>
    </lineage>
</organism>
<dbReference type="Proteomes" id="UP000321393">
    <property type="component" value="Unassembled WGS sequence"/>
</dbReference>
<dbReference type="EMBL" id="SSTE01000542">
    <property type="protein sequence ID" value="KAA0067421.1"/>
    <property type="molecule type" value="Genomic_DNA"/>
</dbReference>
<protein>
    <submittedName>
        <fullName evidence="1">Gag-pol polyprotein</fullName>
    </submittedName>
</protein>
<proteinExistence type="predicted"/>
<sequence>MGLRTTGACTHSLYDQDPELVIEPGCSRLGKLICPLKSLSHTIPYLLWAHALPLIGNSLVPRKSKEREGRMKGRRVFFDHQWTVYVKETQPLGWEHPTKKDETGKFVRKSELMWTREEDDAVVGNSGALNALFNVVDQNIFKFYNTCKSAKAAWDILEVAFEGTSKVKISRL</sequence>
<dbReference type="OrthoDB" id="6773591at2759"/>
<accession>A0A5A7VPD1</accession>
<evidence type="ECO:0000313" key="2">
    <source>
        <dbReference type="Proteomes" id="UP000321393"/>
    </source>
</evidence>
<evidence type="ECO:0000313" key="1">
    <source>
        <dbReference type="EMBL" id="KAA0067421.1"/>
    </source>
</evidence>
<dbReference type="AlphaFoldDB" id="A0A5A7VPD1"/>
<name>A0A5A7VPD1_CUCMM</name>